<dbReference type="InterPro" id="IPR007110">
    <property type="entry name" value="Ig-like_dom"/>
</dbReference>
<dbReference type="PRINTS" id="PR01472">
    <property type="entry name" value="ICAMVCAM1"/>
</dbReference>
<comment type="caution">
    <text evidence="17">The sequence shown here is derived from an EMBL/GenBank/DDBJ whole genome shotgun (WGS) entry which is preliminary data.</text>
</comment>
<comment type="similarity">
    <text evidence="2">Belongs to the FXYD family.</text>
</comment>
<evidence type="ECO:0000313" key="18">
    <source>
        <dbReference type="Proteomes" id="UP001356427"/>
    </source>
</evidence>
<dbReference type="InterPro" id="IPR014853">
    <property type="entry name" value="VWF/SSPO/ZAN-like_Cys-rich_dom"/>
</dbReference>
<accession>A0AAN8MGZ3</accession>
<keyword evidence="6" id="KW-0677">Repeat</keyword>
<dbReference type="Proteomes" id="UP001356427">
    <property type="component" value="Unassembled WGS sequence"/>
</dbReference>
<evidence type="ECO:0000256" key="6">
    <source>
        <dbReference type="ARBA" id="ARBA00022737"/>
    </source>
</evidence>
<evidence type="ECO:0000256" key="7">
    <source>
        <dbReference type="ARBA" id="ARBA00022889"/>
    </source>
</evidence>
<keyword evidence="12" id="KW-0325">Glycoprotein</keyword>
<keyword evidence="13" id="KW-0393">Immunoglobulin domain</keyword>
<evidence type="ECO:0000256" key="1">
    <source>
        <dbReference type="ARBA" id="ARBA00004479"/>
    </source>
</evidence>
<comment type="subcellular location">
    <subcellularLocation>
        <location evidence="1">Membrane</location>
        <topology evidence="1">Single-pass type I membrane protein</topology>
    </subcellularLocation>
</comment>
<evidence type="ECO:0000256" key="13">
    <source>
        <dbReference type="ARBA" id="ARBA00023319"/>
    </source>
</evidence>
<name>A0AAN8MGZ3_9TELE</name>
<dbReference type="Gene3D" id="1.20.5.780">
    <property type="entry name" value="Single helix bin"/>
    <property type="match status" value="1"/>
</dbReference>
<dbReference type="CDD" id="cd20323">
    <property type="entry name" value="FXYD_FXYD5"/>
    <property type="match status" value="1"/>
</dbReference>
<keyword evidence="7" id="KW-0130">Cell adhesion</keyword>
<evidence type="ECO:0000256" key="12">
    <source>
        <dbReference type="ARBA" id="ARBA00023180"/>
    </source>
</evidence>
<evidence type="ECO:0000256" key="4">
    <source>
        <dbReference type="ARBA" id="ARBA00022692"/>
    </source>
</evidence>
<keyword evidence="8 15" id="KW-1133">Transmembrane helix</keyword>
<evidence type="ECO:0000256" key="10">
    <source>
        <dbReference type="ARBA" id="ARBA00023136"/>
    </source>
</evidence>
<dbReference type="AlphaFoldDB" id="A0AAN8MGZ3"/>
<evidence type="ECO:0000256" key="5">
    <source>
        <dbReference type="ARBA" id="ARBA00022729"/>
    </source>
</evidence>
<protein>
    <recommendedName>
        <fullName evidence="16">Ig-like domain-containing protein</fullName>
    </recommendedName>
</protein>
<dbReference type="GO" id="GO:0043269">
    <property type="term" value="P:regulation of monoatomic ion transport"/>
    <property type="evidence" value="ECO:0007669"/>
    <property type="project" value="InterPro"/>
</dbReference>
<dbReference type="PROSITE" id="PS50835">
    <property type="entry name" value="IG_LIKE"/>
    <property type="match status" value="1"/>
</dbReference>
<evidence type="ECO:0000313" key="17">
    <source>
        <dbReference type="EMBL" id="KAK6326576.1"/>
    </source>
</evidence>
<dbReference type="EMBL" id="JAGTTL010000002">
    <property type="protein sequence ID" value="KAK6326576.1"/>
    <property type="molecule type" value="Genomic_DNA"/>
</dbReference>
<dbReference type="GO" id="GO:0016020">
    <property type="term" value="C:membrane"/>
    <property type="evidence" value="ECO:0007669"/>
    <property type="project" value="UniProtKB-SubCell"/>
</dbReference>
<evidence type="ECO:0000256" key="9">
    <source>
        <dbReference type="ARBA" id="ARBA00023065"/>
    </source>
</evidence>
<dbReference type="InterPro" id="IPR013783">
    <property type="entry name" value="Ig-like_fold"/>
</dbReference>
<dbReference type="GO" id="GO:0099106">
    <property type="term" value="F:ion channel regulator activity"/>
    <property type="evidence" value="ECO:0007669"/>
    <property type="project" value="InterPro"/>
</dbReference>
<organism evidence="17 18">
    <name type="scientific">Coregonus suidteri</name>
    <dbReference type="NCBI Taxonomy" id="861788"/>
    <lineage>
        <taxon>Eukaryota</taxon>
        <taxon>Metazoa</taxon>
        <taxon>Chordata</taxon>
        <taxon>Craniata</taxon>
        <taxon>Vertebrata</taxon>
        <taxon>Euteleostomi</taxon>
        <taxon>Actinopterygii</taxon>
        <taxon>Neopterygii</taxon>
        <taxon>Teleostei</taxon>
        <taxon>Protacanthopterygii</taxon>
        <taxon>Salmoniformes</taxon>
        <taxon>Salmonidae</taxon>
        <taxon>Coregoninae</taxon>
        <taxon>Coregonus</taxon>
    </lineage>
</organism>
<evidence type="ECO:0000256" key="8">
    <source>
        <dbReference type="ARBA" id="ARBA00022989"/>
    </source>
</evidence>
<evidence type="ECO:0000256" key="3">
    <source>
        <dbReference type="ARBA" id="ARBA00022448"/>
    </source>
</evidence>
<keyword evidence="4 15" id="KW-0812">Transmembrane</keyword>
<evidence type="ECO:0000256" key="2">
    <source>
        <dbReference type="ARBA" id="ARBA00005948"/>
    </source>
</evidence>
<reference evidence="17 18" key="1">
    <citation type="submission" date="2021-04" db="EMBL/GenBank/DDBJ databases">
        <authorList>
            <person name="De Guttry C."/>
            <person name="Zahm M."/>
            <person name="Klopp C."/>
            <person name="Cabau C."/>
            <person name="Louis A."/>
            <person name="Berthelot C."/>
            <person name="Parey E."/>
            <person name="Roest Crollius H."/>
            <person name="Montfort J."/>
            <person name="Robinson-Rechavi M."/>
            <person name="Bucao C."/>
            <person name="Bouchez O."/>
            <person name="Gislard M."/>
            <person name="Lluch J."/>
            <person name="Milhes M."/>
            <person name="Lampietro C."/>
            <person name="Lopez Roques C."/>
            <person name="Donnadieu C."/>
            <person name="Braasch I."/>
            <person name="Desvignes T."/>
            <person name="Postlethwait J."/>
            <person name="Bobe J."/>
            <person name="Wedekind C."/>
            <person name="Guiguen Y."/>
        </authorList>
    </citation>
    <scope>NUCLEOTIDE SEQUENCE [LARGE SCALE GENOMIC DNA]</scope>
    <source>
        <strain evidence="17">Cs_M1</strain>
        <tissue evidence="17">Blood</tissue>
    </source>
</reference>
<evidence type="ECO:0000256" key="14">
    <source>
        <dbReference type="SAM" id="MobiDB-lite"/>
    </source>
</evidence>
<dbReference type="PANTHER" id="PTHR13771">
    <property type="entry name" value="INTERCELLULAR ADHESION MOLECULE"/>
    <property type="match status" value="1"/>
</dbReference>
<dbReference type="PANTHER" id="PTHR13771:SF9">
    <property type="entry name" value="INTERCELLULAR ADHESION MOLECULE 5"/>
    <property type="match status" value="1"/>
</dbReference>
<evidence type="ECO:0000256" key="11">
    <source>
        <dbReference type="ARBA" id="ARBA00023157"/>
    </source>
</evidence>
<feature type="region of interest" description="Disordered" evidence="14">
    <location>
        <begin position="340"/>
        <end position="363"/>
    </location>
</feature>
<keyword evidence="10 15" id="KW-0472">Membrane</keyword>
<dbReference type="InterPro" id="IPR047012">
    <property type="entry name" value="ICAM_VCAM"/>
</dbReference>
<dbReference type="InterPro" id="IPR000272">
    <property type="entry name" value="Ion-transport_regulator_FXYD"/>
</dbReference>
<keyword evidence="11" id="KW-1015">Disulfide bond</keyword>
<feature type="domain" description="Ig-like" evidence="16">
    <location>
        <begin position="232"/>
        <end position="329"/>
    </location>
</feature>
<evidence type="ECO:0000256" key="15">
    <source>
        <dbReference type="SAM" id="Phobius"/>
    </source>
</evidence>
<dbReference type="Pfam" id="PF08742">
    <property type="entry name" value="C8"/>
    <property type="match status" value="1"/>
</dbReference>
<gene>
    <name evidence="17" type="ORF">J4Q44_G00022210</name>
</gene>
<sequence>MQLVPYILISLPKSRSDVYGNNHGNKDNDLRTPEGATTVDEAAFGWSWRRVLDQEVGAMMWWILRSTVISKGKNQEVLCQALQAYTAACQSTQVPVKPWRNSIFCRSLAQSPTTTHPNRPVKVTLVANITTAPSPARTGGPTHVSCPVELNPPRVVVRYGDSVSVNCTSFIDSEGMGWEATYGGIGVQEEVNFVTWTVKSLIDWTIEPKCYIKPHNESQCTEILPVILYKTPDSVSIPPLNHSGPMVEGKEYQLQCDIHNIAPLQNLVVRWYKGNETIEIQRFNDSTKKPVNISTHLTITDRRYGGEVEYRCEAELDLGPEGPKPSALSSKPLHLTVYSPTNKSTTPTAKSLTTTVTSSPTTSGNTKRTFAPVAWDAKWDEPFNYDYSFLRVVGLSIAAVLFILGIMVISCGKVCRMPRCHVGTGKSYQVARE</sequence>
<feature type="transmembrane region" description="Helical" evidence="15">
    <location>
        <begin position="389"/>
        <end position="409"/>
    </location>
</feature>
<proteinExistence type="inferred from homology"/>
<dbReference type="SMART" id="SM00832">
    <property type="entry name" value="C8"/>
    <property type="match status" value="1"/>
</dbReference>
<dbReference type="InterPro" id="IPR003987">
    <property type="entry name" value="ICAM_VCAM_N"/>
</dbReference>
<keyword evidence="9" id="KW-0406">Ion transport</keyword>
<keyword evidence="3" id="KW-0813">Transport</keyword>
<evidence type="ECO:0000259" key="16">
    <source>
        <dbReference type="PROSITE" id="PS50835"/>
    </source>
</evidence>
<keyword evidence="5" id="KW-0732">Signal</keyword>
<dbReference type="Pfam" id="PF02038">
    <property type="entry name" value="ATP1G1_PLM_MAT8"/>
    <property type="match status" value="1"/>
</dbReference>
<feature type="compositionally biased region" description="Low complexity" evidence="14">
    <location>
        <begin position="344"/>
        <end position="363"/>
    </location>
</feature>
<dbReference type="GO" id="GO:0098609">
    <property type="term" value="P:cell-cell adhesion"/>
    <property type="evidence" value="ECO:0007669"/>
    <property type="project" value="InterPro"/>
</dbReference>
<dbReference type="GO" id="GO:0005178">
    <property type="term" value="F:integrin binding"/>
    <property type="evidence" value="ECO:0007669"/>
    <property type="project" value="InterPro"/>
</dbReference>
<dbReference type="InterPro" id="IPR036179">
    <property type="entry name" value="Ig-like_dom_sf"/>
</dbReference>
<dbReference type="GO" id="GO:0006811">
    <property type="term" value="P:monoatomic ion transport"/>
    <property type="evidence" value="ECO:0007669"/>
    <property type="project" value="UniProtKB-KW"/>
</dbReference>
<dbReference type="SUPFAM" id="SSF48726">
    <property type="entry name" value="Immunoglobulin"/>
    <property type="match status" value="2"/>
</dbReference>
<dbReference type="Gene3D" id="2.60.40.10">
    <property type="entry name" value="Immunoglobulins"/>
    <property type="match status" value="2"/>
</dbReference>
<keyword evidence="18" id="KW-1185">Reference proteome</keyword>